<dbReference type="Gene3D" id="1.20.1280.290">
    <property type="match status" value="1"/>
</dbReference>
<feature type="transmembrane region" description="Helical" evidence="9">
    <location>
        <begin position="113"/>
        <end position="135"/>
    </location>
</feature>
<evidence type="ECO:0000256" key="9">
    <source>
        <dbReference type="SAM" id="Phobius"/>
    </source>
</evidence>
<name>A0A183IDA1_9BILA</name>
<feature type="transmembrane region" description="Helical" evidence="9">
    <location>
        <begin position="186"/>
        <end position="204"/>
    </location>
</feature>
<feature type="transmembrane region" description="Helical" evidence="9">
    <location>
        <begin position="86"/>
        <end position="107"/>
    </location>
</feature>
<reference evidence="12" key="1">
    <citation type="submission" date="2016-06" db="UniProtKB">
        <authorList>
            <consortium name="WormBaseParasite"/>
        </authorList>
    </citation>
    <scope>IDENTIFICATION</scope>
</reference>
<keyword evidence="4 9" id="KW-0812">Transmembrane</keyword>
<dbReference type="OrthoDB" id="75720at2759"/>
<dbReference type="EMBL" id="UZAM01006880">
    <property type="protein sequence ID" value="VDO94837.1"/>
    <property type="molecule type" value="Genomic_DNA"/>
</dbReference>
<dbReference type="GO" id="GO:0012505">
    <property type="term" value="C:endomembrane system"/>
    <property type="evidence" value="ECO:0007669"/>
    <property type="project" value="UniProtKB-SubCell"/>
</dbReference>
<dbReference type="GO" id="GO:0015184">
    <property type="term" value="F:L-cystine transmembrane transporter activity"/>
    <property type="evidence" value="ECO:0007669"/>
    <property type="project" value="TreeGrafter"/>
</dbReference>
<evidence type="ECO:0000313" key="10">
    <source>
        <dbReference type="EMBL" id="VDO94837.1"/>
    </source>
</evidence>
<dbReference type="WBParaSite" id="SBAD_0000166601-mRNA-1">
    <property type="protein sequence ID" value="SBAD_0000166601-mRNA-1"/>
    <property type="gene ID" value="SBAD_0000166601"/>
</dbReference>
<dbReference type="PANTHER" id="PTHR13131">
    <property type="entry name" value="CYSTINOSIN"/>
    <property type="match status" value="1"/>
</dbReference>
<protein>
    <submittedName>
        <fullName evidence="12">Cystinosin homolog</fullName>
    </submittedName>
</protein>
<dbReference type="InterPro" id="IPR005282">
    <property type="entry name" value="LC_transporter"/>
</dbReference>
<dbReference type="GO" id="GO:0005765">
    <property type="term" value="C:lysosomal membrane"/>
    <property type="evidence" value="ECO:0007669"/>
    <property type="project" value="TreeGrafter"/>
</dbReference>
<feature type="transmembrane region" description="Helical" evidence="9">
    <location>
        <begin position="12"/>
        <end position="36"/>
    </location>
</feature>
<evidence type="ECO:0000256" key="6">
    <source>
        <dbReference type="ARBA" id="ARBA00022989"/>
    </source>
</evidence>
<evidence type="ECO:0000256" key="1">
    <source>
        <dbReference type="ARBA" id="ARBA00004127"/>
    </source>
</evidence>
<evidence type="ECO:0000256" key="2">
    <source>
        <dbReference type="ARBA" id="ARBA00006855"/>
    </source>
</evidence>
<comment type="similarity">
    <text evidence="2">Belongs to the cystinosin family.</text>
</comment>
<organism evidence="12">
    <name type="scientific">Soboliphyme baturini</name>
    <dbReference type="NCBI Taxonomy" id="241478"/>
    <lineage>
        <taxon>Eukaryota</taxon>
        <taxon>Metazoa</taxon>
        <taxon>Ecdysozoa</taxon>
        <taxon>Nematoda</taxon>
        <taxon>Enoplea</taxon>
        <taxon>Dorylaimia</taxon>
        <taxon>Dioctophymatida</taxon>
        <taxon>Dioctophymatoidea</taxon>
        <taxon>Soboliphymatidae</taxon>
        <taxon>Soboliphyme</taxon>
    </lineage>
</organism>
<evidence type="ECO:0000256" key="7">
    <source>
        <dbReference type="ARBA" id="ARBA00023136"/>
    </source>
</evidence>
<dbReference type="SMART" id="SM00679">
    <property type="entry name" value="CTNS"/>
    <property type="match status" value="1"/>
</dbReference>
<sequence length="227" mass="26263">MKGEYFSVDGMNFDFLAFNIIGFVYYALFNIAFYFIPEIQRQYYAIFPHGINPVRLNDVVFAVHAMAVSFITLFQCFIYKRGKQRISLTGYILVGVSFAIALITSVLCFTSLISWLLFVLCLSYQKLILTIIKYVPQLYQNYKRRSTVGWSIEQIILDFVGGVASILQMIVLAYNHDDWVHIFGDFTKFGLGLISLLFDIGFIYQHYVLYRPLRSDNPDPSIMLPKL</sequence>
<keyword evidence="11" id="KW-1185">Reference proteome</keyword>
<reference evidence="10 11" key="2">
    <citation type="submission" date="2018-11" db="EMBL/GenBank/DDBJ databases">
        <authorList>
            <consortium name="Pathogen Informatics"/>
        </authorList>
    </citation>
    <scope>NUCLEOTIDE SEQUENCE [LARGE SCALE GENOMIC DNA]</scope>
</reference>
<dbReference type="NCBIfam" id="TIGR00951">
    <property type="entry name" value="2A43"/>
    <property type="match status" value="1"/>
</dbReference>
<keyword evidence="7 9" id="KW-0472">Membrane</keyword>
<proteinExistence type="inferred from homology"/>
<keyword evidence="6 9" id="KW-1133">Transmembrane helix</keyword>
<evidence type="ECO:0000256" key="3">
    <source>
        <dbReference type="ARBA" id="ARBA00022448"/>
    </source>
</evidence>
<dbReference type="InterPro" id="IPR006603">
    <property type="entry name" value="PQ-loop_rpt"/>
</dbReference>
<comment type="subcellular location">
    <subcellularLocation>
        <location evidence="1">Endomembrane system</location>
        <topology evidence="1">Multi-pass membrane protein</topology>
    </subcellularLocation>
</comment>
<comment type="catalytic activity">
    <reaction evidence="8">
        <text>L-cystine(out) + H(+)(out) = L-cystine(in) + H(+)(in)</text>
        <dbReference type="Rhea" id="RHEA:66172"/>
        <dbReference type="ChEBI" id="CHEBI:15378"/>
        <dbReference type="ChEBI" id="CHEBI:35491"/>
    </reaction>
    <physiologicalReaction direction="left-to-right" evidence="8">
        <dbReference type="Rhea" id="RHEA:66173"/>
    </physiologicalReaction>
</comment>
<accession>A0A183IDA1</accession>
<evidence type="ECO:0000313" key="12">
    <source>
        <dbReference type="WBParaSite" id="SBAD_0000166601-mRNA-1"/>
    </source>
</evidence>
<dbReference type="PANTHER" id="PTHR13131:SF5">
    <property type="entry name" value="CYSTINOSIN"/>
    <property type="match status" value="1"/>
</dbReference>
<dbReference type="Pfam" id="PF04193">
    <property type="entry name" value="PQ-loop"/>
    <property type="match status" value="1"/>
</dbReference>
<dbReference type="AlphaFoldDB" id="A0A183IDA1"/>
<evidence type="ECO:0000256" key="8">
    <source>
        <dbReference type="ARBA" id="ARBA00048473"/>
    </source>
</evidence>
<feature type="transmembrane region" description="Helical" evidence="9">
    <location>
        <begin position="155"/>
        <end position="174"/>
    </location>
</feature>
<evidence type="ECO:0000256" key="4">
    <source>
        <dbReference type="ARBA" id="ARBA00022692"/>
    </source>
</evidence>
<evidence type="ECO:0000313" key="11">
    <source>
        <dbReference type="Proteomes" id="UP000270296"/>
    </source>
</evidence>
<evidence type="ECO:0000256" key="5">
    <source>
        <dbReference type="ARBA" id="ARBA00022737"/>
    </source>
</evidence>
<keyword evidence="3" id="KW-0813">Transport</keyword>
<gene>
    <name evidence="10" type="ORF">SBAD_LOCUS1595</name>
</gene>
<dbReference type="Proteomes" id="UP000270296">
    <property type="component" value="Unassembled WGS sequence"/>
</dbReference>
<keyword evidence="5" id="KW-0677">Repeat</keyword>